<keyword evidence="3" id="KW-1185">Reference proteome</keyword>
<gene>
    <name evidence="2" type="ORF">ROHU_004542</name>
</gene>
<name>A0A498NLU5_LABRO</name>
<dbReference type="EMBL" id="QBIY01011349">
    <property type="protein sequence ID" value="RXN32746.1"/>
    <property type="molecule type" value="Genomic_DNA"/>
</dbReference>
<feature type="compositionally biased region" description="Pro residues" evidence="1">
    <location>
        <begin position="94"/>
        <end position="108"/>
    </location>
</feature>
<accession>A0A498NLU5</accession>
<evidence type="ECO:0000313" key="2">
    <source>
        <dbReference type="EMBL" id="RXN32746.1"/>
    </source>
</evidence>
<dbReference type="AlphaFoldDB" id="A0A498NLU5"/>
<feature type="compositionally biased region" description="Low complexity" evidence="1">
    <location>
        <begin position="72"/>
        <end position="93"/>
    </location>
</feature>
<comment type="caution">
    <text evidence="2">The sequence shown here is derived from an EMBL/GenBank/DDBJ whole genome shotgun (WGS) entry which is preliminary data.</text>
</comment>
<feature type="region of interest" description="Disordered" evidence="1">
    <location>
        <begin position="51"/>
        <end position="130"/>
    </location>
</feature>
<proteinExistence type="predicted"/>
<evidence type="ECO:0000256" key="1">
    <source>
        <dbReference type="SAM" id="MobiDB-lite"/>
    </source>
</evidence>
<organism evidence="2 3">
    <name type="scientific">Labeo rohita</name>
    <name type="common">Indian major carp</name>
    <name type="synonym">Cyprinus rohita</name>
    <dbReference type="NCBI Taxonomy" id="84645"/>
    <lineage>
        <taxon>Eukaryota</taxon>
        <taxon>Metazoa</taxon>
        <taxon>Chordata</taxon>
        <taxon>Craniata</taxon>
        <taxon>Vertebrata</taxon>
        <taxon>Euteleostomi</taxon>
        <taxon>Actinopterygii</taxon>
        <taxon>Neopterygii</taxon>
        <taxon>Teleostei</taxon>
        <taxon>Ostariophysi</taxon>
        <taxon>Cypriniformes</taxon>
        <taxon>Cyprinidae</taxon>
        <taxon>Labeoninae</taxon>
        <taxon>Labeonini</taxon>
        <taxon>Labeo</taxon>
    </lineage>
</organism>
<feature type="compositionally biased region" description="Low complexity" evidence="1">
    <location>
        <begin position="110"/>
        <end position="120"/>
    </location>
</feature>
<evidence type="ECO:0000313" key="3">
    <source>
        <dbReference type="Proteomes" id="UP000290572"/>
    </source>
</evidence>
<dbReference type="Proteomes" id="UP000290572">
    <property type="component" value="Unassembled WGS sequence"/>
</dbReference>
<sequence>MDNKIVTVNLKDSKGSIFILAVPKDTAEKMKNDQQFLASVMEQLRTAEKLTGSSQPITHFTATAARPPPPTTKCATSTTTRLPSSLTPTVVKLLPPPTIQCSIPPPENLPTSPSRPSSPSNKTDTRIGAS</sequence>
<reference evidence="2 3" key="1">
    <citation type="submission" date="2018-03" db="EMBL/GenBank/DDBJ databases">
        <title>Draft genome sequence of Rohu Carp (Labeo rohita).</title>
        <authorList>
            <person name="Das P."/>
            <person name="Kushwaha B."/>
            <person name="Joshi C.G."/>
            <person name="Kumar D."/>
            <person name="Nagpure N.S."/>
            <person name="Sahoo L."/>
            <person name="Das S.P."/>
            <person name="Bit A."/>
            <person name="Patnaik S."/>
            <person name="Meher P.K."/>
            <person name="Jayasankar P."/>
            <person name="Koringa P.G."/>
            <person name="Patel N.V."/>
            <person name="Hinsu A.T."/>
            <person name="Kumar R."/>
            <person name="Pandey M."/>
            <person name="Agarwal S."/>
            <person name="Srivastava S."/>
            <person name="Singh M."/>
            <person name="Iquebal M.A."/>
            <person name="Jaiswal S."/>
            <person name="Angadi U.B."/>
            <person name="Kumar N."/>
            <person name="Raza M."/>
            <person name="Shah T.M."/>
            <person name="Rai A."/>
            <person name="Jena J.K."/>
        </authorList>
    </citation>
    <scope>NUCLEOTIDE SEQUENCE [LARGE SCALE GENOMIC DNA]</scope>
    <source>
        <strain evidence="2">DASCIFA01</strain>
        <tissue evidence="2">Testis</tissue>
    </source>
</reference>
<protein>
    <submittedName>
        <fullName evidence="2">Uncharacterized protein</fullName>
    </submittedName>
</protein>
<feature type="compositionally biased region" description="Polar residues" evidence="1">
    <location>
        <begin position="51"/>
        <end position="60"/>
    </location>
</feature>